<evidence type="ECO:0000256" key="5">
    <source>
        <dbReference type="ARBA" id="ARBA00022723"/>
    </source>
</evidence>
<evidence type="ECO:0000259" key="8">
    <source>
        <dbReference type="Pfam" id="PF00432"/>
    </source>
</evidence>
<organism evidence="9">
    <name type="scientific">Dunaliella viridis</name>
    <dbReference type="NCBI Taxonomy" id="140095"/>
    <lineage>
        <taxon>Eukaryota</taxon>
        <taxon>Viridiplantae</taxon>
        <taxon>Chlorophyta</taxon>
        <taxon>core chlorophytes</taxon>
        <taxon>Chlorophyceae</taxon>
        <taxon>CS clade</taxon>
        <taxon>Chlamydomonadales</taxon>
        <taxon>Dunaliellaceae</taxon>
        <taxon>Dunaliella</taxon>
    </lineage>
</organism>
<feature type="non-terminal residue" evidence="9">
    <location>
        <position position="1"/>
    </location>
</feature>
<sequence length="423" mass="45724">TYEGGLGGEPGNEAHGGYTFCGLAAMALVGCERELDLPALVRWAAQVIGAWLGLHVLWADCHGAAQRQATVEGGFNGRTNKLADGCYSLWQGGLFSLFQRLPSDALWHAQVEPHASLFFQEPHAAQEPQAAQDSAAPITVPPLPALGTPQGPVEAASAILVTKQSQQQQVTQAALKGRQRARSWGVRWTPSTRLPDKAGERVNEAMQTGTERSTANVAQEARTLLDQAGSAQSAAETAHVNLSVANCSAALMFPVPEPSDPPLPTSHLSPDMVSHPLSPPLYNYKALQLWILSYKALQLWILSYKALQLWILSPPLYNYKALQLWILRCCQNTSRGGLRDKPGKSVDFYHTCYNLSGLASAQHASNTVLGPRENLLQCPDPMCNVVEEKVVAARQYYAARPMKLSKGEGEAAAGTQHQMDVSS</sequence>
<feature type="domain" description="Prenyltransferase alpha-alpha toroid" evidence="8">
    <location>
        <begin position="1"/>
        <end position="373"/>
    </location>
</feature>
<reference evidence="9" key="1">
    <citation type="journal article" date="2011" name="Mol. Biol. Rep.">
        <title>Molecular cloning and characterization of a trehalose-6-phosphate synthase/phosphatase from Dunaliella viridis.</title>
        <authorList>
            <person name="Zhang N."/>
            <person name="Wang F."/>
            <person name="Meng X."/>
            <person name="Luo S."/>
            <person name="Li Q."/>
            <person name="Dong H."/>
            <person name="Xu Z."/>
            <person name="Song R."/>
        </authorList>
    </citation>
    <scope>NUCLEOTIDE SEQUENCE</scope>
    <source>
        <strain evidence="9">SHU</strain>
    </source>
</reference>
<evidence type="ECO:0000256" key="4">
    <source>
        <dbReference type="ARBA" id="ARBA00022679"/>
    </source>
</evidence>
<dbReference type="Gene3D" id="1.50.10.20">
    <property type="match status" value="1"/>
</dbReference>
<evidence type="ECO:0000256" key="7">
    <source>
        <dbReference type="ARBA" id="ARBA00022833"/>
    </source>
</evidence>
<dbReference type="GO" id="GO:0046872">
    <property type="term" value="F:metal ion binding"/>
    <property type="evidence" value="ECO:0007669"/>
    <property type="project" value="UniProtKB-KW"/>
</dbReference>
<dbReference type="InterPro" id="IPR008930">
    <property type="entry name" value="Terpenoid_cyclase/PrenylTrfase"/>
</dbReference>
<keyword evidence="6" id="KW-0677">Repeat</keyword>
<dbReference type="Pfam" id="PF00432">
    <property type="entry name" value="Prenyltrans"/>
    <property type="match status" value="1"/>
</dbReference>
<dbReference type="PANTHER" id="PTHR11774">
    <property type="entry name" value="GERANYLGERANYL TRANSFERASE TYPE BETA SUBUNIT"/>
    <property type="match status" value="1"/>
</dbReference>
<dbReference type="PANTHER" id="PTHR11774:SF6">
    <property type="entry name" value="PROTEIN FARNESYLTRANSFERASE SUBUNIT BETA"/>
    <property type="match status" value="1"/>
</dbReference>
<keyword evidence="4" id="KW-0808">Transferase</keyword>
<name>C8XTB2_9CHLO</name>
<evidence type="ECO:0000313" key="9">
    <source>
        <dbReference type="EMBL" id="ACH87584.1"/>
    </source>
</evidence>
<dbReference type="InterPro" id="IPR001330">
    <property type="entry name" value="Prenyltrans"/>
</dbReference>
<protein>
    <recommendedName>
        <fullName evidence="8">Prenyltransferase alpha-alpha toroid domain-containing protein</fullName>
    </recommendedName>
</protein>
<evidence type="ECO:0000256" key="2">
    <source>
        <dbReference type="ARBA" id="ARBA00010497"/>
    </source>
</evidence>
<dbReference type="SUPFAM" id="SSF48239">
    <property type="entry name" value="Terpenoid cyclases/Protein prenyltransferases"/>
    <property type="match status" value="1"/>
</dbReference>
<dbReference type="GO" id="GO:0004660">
    <property type="term" value="F:protein farnesyltransferase activity"/>
    <property type="evidence" value="ECO:0007669"/>
    <property type="project" value="TreeGrafter"/>
</dbReference>
<evidence type="ECO:0000256" key="1">
    <source>
        <dbReference type="ARBA" id="ARBA00001947"/>
    </source>
</evidence>
<dbReference type="GO" id="GO:0005965">
    <property type="term" value="C:protein farnesyltransferase complex"/>
    <property type="evidence" value="ECO:0007669"/>
    <property type="project" value="TreeGrafter"/>
</dbReference>
<keyword evidence="3" id="KW-0637">Prenyltransferase</keyword>
<comment type="cofactor">
    <cofactor evidence="1">
        <name>Zn(2+)</name>
        <dbReference type="ChEBI" id="CHEBI:29105"/>
    </cofactor>
</comment>
<evidence type="ECO:0000256" key="6">
    <source>
        <dbReference type="ARBA" id="ARBA00022737"/>
    </source>
</evidence>
<dbReference type="AlphaFoldDB" id="C8XTB2"/>
<keyword evidence="7" id="KW-0862">Zinc</keyword>
<dbReference type="EMBL" id="FJ168711">
    <property type="protein sequence ID" value="ACH87584.1"/>
    <property type="molecule type" value="Genomic_DNA"/>
</dbReference>
<accession>C8XTB2</accession>
<proteinExistence type="inferred from homology"/>
<keyword evidence="5" id="KW-0479">Metal-binding</keyword>
<evidence type="ECO:0000256" key="3">
    <source>
        <dbReference type="ARBA" id="ARBA00022602"/>
    </source>
</evidence>
<comment type="similarity">
    <text evidence="2">Belongs to the protein prenyltransferase subunit beta family.</text>
</comment>
<dbReference type="InterPro" id="IPR045089">
    <property type="entry name" value="PGGT1B-like"/>
</dbReference>